<dbReference type="Proteomes" id="UP000030651">
    <property type="component" value="Unassembled WGS sequence"/>
</dbReference>
<dbReference type="eggNOG" id="ENOG502SN39">
    <property type="taxonomic scope" value="Eukaryota"/>
</dbReference>
<dbReference type="GeneID" id="19272464"/>
<evidence type="ECO:0000256" key="1">
    <source>
        <dbReference type="SAM" id="SignalP"/>
    </source>
</evidence>
<dbReference type="InParanoid" id="W3X3E8"/>
<sequence length="244" mass="25018">MFTQIFISALLSAPLVAGHGKVTVFSGDKGGNGTALGIKGASIANVGQDYQTEPDTTIFWSKDINTDDDFGFTQSSNGNLGMTNLDAAMAQAGSTLPQISSSGGSINATLHVVTSDGAGPFVAIVDPTATGKFSNATDMDVTAQVPGEGGWIDTTPSEAALSFGNGKTVARWASRTIGSKATRTAAKRQTATLVDRDYNLQIAMPAGTTCTGTYNGMSGLCAVKISNNNENGPFGAVMIVQMSD</sequence>
<dbReference type="PANTHER" id="PTHR34618">
    <property type="entry name" value="SURFACE PROTEIN MAS1, PUTATIVE-RELATED"/>
    <property type="match status" value="1"/>
</dbReference>
<keyword evidence="3" id="KW-1185">Reference proteome</keyword>
<feature type="chain" id="PRO_5004835723" description="Cell surface protein" evidence="1">
    <location>
        <begin position="21"/>
        <end position="244"/>
    </location>
</feature>
<accession>W3X3E8</accession>
<evidence type="ECO:0008006" key="4">
    <source>
        <dbReference type="Google" id="ProtNLM"/>
    </source>
</evidence>
<dbReference type="EMBL" id="KI912113">
    <property type="protein sequence ID" value="ETS79922.1"/>
    <property type="molecule type" value="Genomic_DNA"/>
</dbReference>
<evidence type="ECO:0000313" key="3">
    <source>
        <dbReference type="Proteomes" id="UP000030651"/>
    </source>
</evidence>
<keyword evidence="1" id="KW-0732">Signal</keyword>
<dbReference type="InterPro" id="IPR021476">
    <property type="entry name" value="Egh16-like"/>
</dbReference>
<dbReference type="HOGENOM" id="CLU_047729_2_0_1"/>
<dbReference type="PANTHER" id="PTHR34618:SF4">
    <property type="entry name" value="CAS1"/>
    <property type="match status" value="1"/>
</dbReference>
<feature type="signal peptide" evidence="1">
    <location>
        <begin position="1"/>
        <end position="20"/>
    </location>
</feature>
<protein>
    <recommendedName>
        <fullName evidence="4">Cell surface protein</fullName>
    </recommendedName>
</protein>
<dbReference type="AlphaFoldDB" id="W3X3E8"/>
<organism evidence="2 3">
    <name type="scientific">Pestalotiopsis fici (strain W106-1 / CGMCC3.15140)</name>
    <dbReference type="NCBI Taxonomy" id="1229662"/>
    <lineage>
        <taxon>Eukaryota</taxon>
        <taxon>Fungi</taxon>
        <taxon>Dikarya</taxon>
        <taxon>Ascomycota</taxon>
        <taxon>Pezizomycotina</taxon>
        <taxon>Sordariomycetes</taxon>
        <taxon>Xylariomycetidae</taxon>
        <taxon>Amphisphaeriales</taxon>
        <taxon>Sporocadaceae</taxon>
        <taxon>Pestalotiopsis</taxon>
    </lineage>
</organism>
<dbReference type="OMA" id="TINATFH"/>
<proteinExistence type="predicted"/>
<name>W3X3E8_PESFW</name>
<dbReference type="Pfam" id="PF11327">
    <property type="entry name" value="Egh16-like"/>
    <property type="match status" value="1"/>
</dbReference>
<dbReference type="RefSeq" id="XP_007834223.1">
    <property type="nucleotide sequence ID" value="XM_007836032.1"/>
</dbReference>
<reference evidence="3" key="1">
    <citation type="journal article" date="2015" name="BMC Genomics">
        <title>Genomic and transcriptomic analysis of the endophytic fungus Pestalotiopsis fici reveals its lifestyle and high potential for synthesis of natural products.</title>
        <authorList>
            <person name="Wang X."/>
            <person name="Zhang X."/>
            <person name="Liu L."/>
            <person name="Xiang M."/>
            <person name="Wang W."/>
            <person name="Sun X."/>
            <person name="Che Y."/>
            <person name="Guo L."/>
            <person name="Liu G."/>
            <person name="Guo L."/>
            <person name="Wang C."/>
            <person name="Yin W.B."/>
            <person name="Stadler M."/>
            <person name="Zhang X."/>
            <person name="Liu X."/>
        </authorList>
    </citation>
    <scope>NUCLEOTIDE SEQUENCE [LARGE SCALE GENOMIC DNA]</scope>
    <source>
        <strain evidence="3">W106-1 / CGMCC3.15140</strain>
    </source>
</reference>
<evidence type="ECO:0000313" key="2">
    <source>
        <dbReference type="EMBL" id="ETS79922.1"/>
    </source>
</evidence>
<dbReference type="OrthoDB" id="5418436at2759"/>
<gene>
    <name evidence="2" type="ORF">PFICI_07451</name>
</gene>
<dbReference type="KEGG" id="pfy:PFICI_07451"/>